<dbReference type="RefSeq" id="WP_156219924.1">
    <property type="nucleotide sequence ID" value="NZ_WOFH01000012.1"/>
</dbReference>
<keyword evidence="2" id="KW-1133">Transmembrane helix</keyword>
<name>A0A7K1L955_9ACTN</name>
<feature type="region of interest" description="Disordered" evidence="1">
    <location>
        <begin position="276"/>
        <end position="295"/>
    </location>
</feature>
<accession>A0A7K1L955</accession>
<dbReference type="Proteomes" id="UP000432015">
    <property type="component" value="Unassembled WGS sequence"/>
</dbReference>
<feature type="transmembrane region" description="Helical" evidence="2">
    <location>
        <begin position="188"/>
        <end position="207"/>
    </location>
</feature>
<keyword evidence="2" id="KW-0812">Transmembrane</keyword>
<keyword evidence="4" id="KW-1185">Reference proteome</keyword>
<feature type="transmembrane region" description="Helical" evidence="2">
    <location>
        <begin position="111"/>
        <end position="137"/>
    </location>
</feature>
<proteinExistence type="predicted"/>
<reference evidence="3 4" key="1">
    <citation type="submission" date="2019-11" db="EMBL/GenBank/DDBJ databases">
        <authorList>
            <person name="Cao P."/>
        </authorList>
    </citation>
    <scope>NUCLEOTIDE SEQUENCE [LARGE SCALE GENOMIC DNA]</scope>
    <source>
        <strain evidence="3 4">NEAU-AAG5</strain>
    </source>
</reference>
<evidence type="ECO:0000256" key="2">
    <source>
        <dbReference type="SAM" id="Phobius"/>
    </source>
</evidence>
<feature type="transmembrane region" description="Helical" evidence="2">
    <location>
        <begin position="329"/>
        <end position="347"/>
    </location>
</feature>
<comment type="caution">
    <text evidence="3">The sequence shown here is derived from an EMBL/GenBank/DDBJ whole genome shotgun (WGS) entry which is preliminary data.</text>
</comment>
<evidence type="ECO:0000313" key="4">
    <source>
        <dbReference type="Proteomes" id="UP000432015"/>
    </source>
</evidence>
<dbReference type="EMBL" id="WOFH01000012">
    <property type="protein sequence ID" value="MUN40725.1"/>
    <property type="molecule type" value="Genomic_DNA"/>
</dbReference>
<evidence type="ECO:0000256" key="1">
    <source>
        <dbReference type="SAM" id="MobiDB-lite"/>
    </source>
</evidence>
<keyword evidence="2" id="KW-0472">Membrane</keyword>
<organism evidence="3 4">
    <name type="scientific">Actinomadura litoris</name>
    <dbReference type="NCBI Taxonomy" id="2678616"/>
    <lineage>
        <taxon>Bacteria</taxon>
        <taxon>Bacillati</taxon>
        <taxon>Actinomycetota</taxon>
        <taxon>Actinomycetes</taxon>
        <taxon>Streptosporangiales</taxon>
        <taxon>Thermomonosporaceae</taxon>
        <taxon>Actinomadura</taxon>
    </lineage>
</organism>
<gene>
    <name evidence="3" type="ORF">GNZ18_29590</name>
</gene>
<dbReference type="AlphaFoldDB" id="A0A7K1L955"/>
<feature type="transmembrane region" description="Helical" evidence="2">
    <location>
        <begin position="157"/>
        <end position="181"/>
    </location>
</feature>
<feature type="transmembrane region" description="Helical" evidence="2">
    <location>
        <begin position="65"/>
        <end position="90"/>
    </location>
</feature>
<protein>
    <submittedName>
        <fullName evidence="3">ABC transporter permease subunit</fullName>
    </submittedName>
</protein>
<evidence type="ECO:0000313" key="3">
    <source>
        <dbReference type="EMBL" id="MUN40725.1"/>
    </source>
</evidence>
<sequence>MIWLTLRQFRLQATVALATLVAVTALLALTRIDLVDDYADGIASCTATGGCERFKLQFFDDHQSWFTGLVTVVVGLPGLIGAFWGAPLITREIEAGTHRLAWNQSVSRSRWLAVKLGVIGLASMAAAGLAVAIATWWSDPLDKAGADRFPRLSPVMFDARGIAPIGYAAFAFALGVTAGVLIRRTLPAMAVTLAVFAGLQLAVPQYVRPNLITPVERTVTITPENMQGISLAETTLTVRARVDEPGAWVLSDYTVDASGRKVKSLPVSLAAGACAPPPPTTVPDGKESVDGSGRGPAEKCYAEIARLGYRQHVTYQPGDRFWPLQWAETGLFALLALGLSGFCFYWVRRRIS</sequence>